<dbReference type="Proteomes" id="UP000181976">
    <property type="component" value="Unassembled WGS sequence"/>
</dbReference>
<evidence type="ECO:0000313" key="2">
    <source>
        <dbReference type="Proteomes" id="UP000181976"/>
    </source>
</evidence>
<dbReference type="InParanoid" id="A0A1I1Y519"/>
<keyword evidence="2" id="KW-1185">Reference proteome</keyword>
<proteinExistence type="predicted"/>
<evidence type="ECO:0000313" key="1">
    <source>
        <dbReference type="EMBL" id="SFE14707.1"/>
    </source>
</evidence>
<dbReference type="AlphaFoldDB" id="A0A1I1Y519"/>
<name>A0A1I1Y519_9BACT</name>
<dbReference type="EMBL" id="FONA01000007">
    <property type="protein sequence ID" value="SFE14707.1"/>
    <property type="molecule type" value="Genomic_DNA"/>
</dbReference>
<organism evidence="1 2">
    <name type="scientific">Thermophagus xiamenensis</name>
    <dbReference type="NCBI Taxonomy" id="385682"/>
    <lineage>
        <taxon>Bacteria</taxon>
        <taxon>Pseudomonadati</taxon>
        <taxon>Bacteroidota</taxon>
        <taxon>Bacteroidia</taxon>
        <taxon>Marinilabiliales</taxon>
        <taxon>Marinilabiliaceae</taxon>
        <taxon>Thermophagus</taxon>
    </lineage>
</organism>
<accession>A0A1I1Y519</accession>
<protein>
    <submittedName>
        <fullName evidence="1">Uncharacterized protein</fullName>
    </submittedName>
</protein>
<sequence>MFENIMLQARGCYGRLKKSIGYDSVENKKGESIIGMNPLYVLKKCFSNH</sequence>
<reference evidence="1 2" key="1">
    <citation type="submission" date="2016-10" db="EMBL/GenBank/DDBJ databases">
        <authorList>
            <person name="de Groot N.N."/>
        </authorList>
    </citation>
    <scope>NUCLEOTIDE SEQUENCE [LARGE SCALE GENOMIC DNA]</scope>
    <source>
        <strain evidence="1 2">DSM 19012</strain>
    </source>
</reference>
<gene>
    <name evidence="1" type="ORF">SAMN05444380_10779</name>
</gene>